<dbReference type="SUPFAM" id="SSF54695">
    <property type="entry name" value="POZ domain"/>
    <property type="match status" value="1"/>
</dbReference>
<evidence type="ECO:0000313" key="4">
    <source>
        <dbReference type="Proteomes" id="UP000054558"/>
    </source>
</evidence>
<dbReference type="InterPro" id="IPR000164">
    <property type="entry name" value="Histone_H3/CENP-A"/>
</dbReference>
<dbReference type="PRINTS" id="PR00622">
    <property type="entry name" value="HISTONEH3"/>
</dbReference>
<reference evidence="3 4" key="1">
    <citation type="journal article" date="2014" name="Nat. Commun.">
        <title>Klebsormidium flaccidum genome reveals primary factors for plant terrestrial adaptation.</title>
        <authorList>
            <person name="Hori K."/>
            <person name="Maruyama F."/>
            <person name="Fujisawa T."/>
            <person name="Togashi T."/>
            <person name="Yamamoto N."/>
            <person name="Seo M."/>
            <person name="Sato S."/>
            <person name="Yamada T."/>
            <person name="Mori H."/>
            <person name="Tajima N."/>
            <person name="Moriyama T."/>
            <person name="Ikeuchi M."/>
            <person name="Watanabe M."/>
            <person name="Wada H."/>
            <person name="Kobayashi K."/>
            <person name="Saito M."/>
            <person name="Masuda T."/>
            <person name="Sasaki-Sekimoto Y."/>
            <person name="Mashiguchi K."/>
            <person name="Awai K."/>
            <person name="Shimojima M."/>
            <person name="Masuda S."/>
            <person name="Iwai M."/>
            <person name="Nobusawa T."/>
            <person name="Narise T."/>
            <person name="Kondo S."/>
            <person name="Saito H."/>
            <person name="Sato R."/>
            <person name="Murakawa M."/>
            <person name="Ihara Y."/>
            <person name="Oshima-Yamada Y."/>
            <person name="Ohtaka K."/>
            <person name="Satoh M."/>
            <person name="Sonobe K."/>
            <person name="Ishii M."/>
            <person name="Ohtani R."/>
            <person name="Kanamori-Sato M."/>
            <person name="Honoki R."/>
            <person name="Miyazaki D."/>
            <person name="Mochizuki H."/>
            <person name="Umetsu J."/>
            <person name="Higashi K."/>
            <person name="Shibata D."/>
            <person name="Kamiya Y."/>
            <person name="Sato N."/>
            <person name="Nakamura Y."/>
            <person name="Tabata S."/>
            <person name="Ida S."/>
            <person name="Kurokawa K."/>
            <person name="Ohta H."/>
        </authorList>
    </citation>
    <scope>NUCLEOTIDE SEQUENCE [LARGE SCALE GENOMIC DNA]</scope>
    <source>
        <strain evidence="3 4">NIES-2285</strain>
    </source>
</reference>
<feature type="domain" description="BTB" evidence="2">
    <location>
        <begin position="59"/>
        <end position="128"/>
    </location>
</feature>
<dbReference type="Gene3D" id="3.30.710.10">
    <property type="entry name" value="Potassium Channel Kv1.1, Chain A"/>
    <property type="match status" value="1"/>
</dbReference>
<comment type="pathway">
    <text evidence="1">Protein modification; protein ubiquitination.</text>
</comment>
<organism evidence="3 4">
    <name type="scientific">Klebsormidium nitens</name>
    <name type="common">Green alga</name>
    <name type="synonym">Ulothrix nitens</name>
    <dbReference type="NCBI Taxonomy" id="105231"/>
    <lineage>
        <taxon>Eukaryota</taxon>
        <taxon>Viridiplantae</taxon>
        <taxon>Streptophyta</taxon>
        <taxon>Klebsormidiophyceae</taxon>
        <taxon>Klebsormidiales</taxon>
        <taxon>Klebsormidiaceae</taxon>
        <taxon>Klebsormidium</taxon>
    </lineage>
</organism>
<dbReference type="STRING" id="105231.A0A1Y1HUS0"/>
<dbReference type="PANTHER" id="PTHR45774">
    <property type="entry name" value="BTB/POZ DOMAIN-CONTAINING"/>
    <property type="match status" value="1"/>
</dbReference>
<dbReference type="InterPro" id="IPR000210">
    <property type="entry name" value="BTB/POZ_dom"/>
</dbReference>
<dbReference type="PROSITE" id="PS50097">
    <property type="entry name" value="BTB"/>
    <property type="match status" value="1"/>
</dbReference>
<dbReference type="EMBL" id="DF237009">
    <property type="protein sequence ID" value="GAQ80721.1"/>
    <property type="molecule type" value="Genomic_DNA"/>
</dbReference>
<gene>
    <name evidence="3" type="ORF">KFL_000600380</name>
</gene>
<dbReference type="GO" id="GO:0000786">
    <property type="term" value="C:nucleosome"/>
    <property type="evidence" value="ECO:0007669"/>
    <property type="project" value="InterPro"/>
</dbReference>
<evidence type="ECO:0000256" key="1">
    <source>
        <dbReference type="ARBA" id="ARBA00004906"/>
    </source>
</evidence>
<name>A0A1Y1HUS0_KLENI</name>
<keyword evidence="4" id="KW-1185">Reference proteome</keyword>
<dbReference type="AlphaFoldDB" id="A0A1Y1HUS0"/>
<dbReference type="SMART" id="SM00225">
    <property type="entry name" value="BTB"/>
    <property type="match status" value="1"/>
</dbReference>
<dbReference type="GO" id="GO:0003677">
    <property type="term" value="F:DNA binding"/>
    <property type="evidence" value="ECO:0007669"/>
    <property type="project" value="InterPro"/>
</dbReference>
<dbReference type="InterPro" id="IPR011333">
    <property type="entry name" value="SKP1/BTB/POZ_sf"/>
</dbReference>
<protein>
    <submittedName>
        <fullName evidence="3">BTB/POZ domain containing protein</fullName>
    </submittedName>
</protein>
<dbReference type="PROSITE" id="PS00322">
    <property type="entry name" value="HISTONE_H3_1"/>
    <property type="match status" value="1"/>
</dbReference>
<proteinExistence type="predicted"/>
<evidence type="ECO:0000313" key="3">
    <source>
        <dbReference type="EMBL" id="GAQ80721.1"/>
    </source>
</evidence>
<dbReference type="GO" id="GO:0030527">
    <property type="term" value="F:structural constituent of chromatin"/>
    <property type="evidence" value="ECO:0007669"/>
    <property type="project" value="InterPro"/>
</dbReference>
<sequence length="224" mass="24741">MQGSYRRFVATMAHSTQRCREATGGKAPRKQLATKAAYRPKSSPMERDIAKLFLQEHLNDVAFIVGPERSRLPGHKAILAARCPKFEALFSGGFGDSSATEDELPDVNTTAFTAMLDYIYSGDMSCFNELAPDTLAATFALADEYILPLLRVGCKFAFTERMQPTNACETLPIVSGRPECAELAQICEQYIADYFHDFSKESLKVLTEDLDLLLAVLKNGIAPK</sequence>
<accession>A0A1Y1HUS0</accession>
<dbReference type="Pfam" id="PF00651">
    <property type="entry name" value="BTB"/>
    <property type="match status" value="1"/>
</dbReference>
<dbReference type="OrthoDB" id="546239at2759"/>
<dbReference type="PANTHER" id="PTHR45774:SF3">
    <property type="entry name" value="BTB (POZ) DOMAIN-CONTAINING 2B-RELATED"/>
    <property type="match status" value="1"/>
</dbReference>
<dbReference type="OMA" id="KCKEHET"/>
<evidence type="ECO:0000259" key="2">
    <source>
        <dbReference type="PROSITE" id="PS50097"/>
    </source>
</evidence>
<dbReference type="Proteomes" id="UP000054558">
    <property type="component" value="Unassembled WGS sequence"/>
</dbReference>